<dbReference type="STRING" id="6280.A0A0N4TT64"/>
<dbReference type="InterPro" id="IPR052821">
    <property type="entry name" value="F-box_only_SRC"/>
</dbReference>
<dbReference type="WBParaSite" id="BPAG_0001191801-mRNA-1">
    <property type="protein sequence ID" value="BPAG_0001191801-mRNA-1"/>
    <property type="gene ID" value="BPAG_0001191801"/>
</dbReference>
<dbReference type="EMBL" id="UZAD01013255">
    <property type="protein sequence ID" value="VDN93066.1"/>
    <property type="molecule type" value="Genomic_DNA"/>
</dbReference>
<dbReference type="AlphaFoldDB" id="A0A0N4TT64"/>
<keyword evidence="3" id="KW-1185">Reference proteome</keyword>
<evidence type="ECO:0000313" key="2">
    <source>
        <dbReference type="EMBL" id="VDN93066.1"/>
    </source>
</evidence>
<reference evidence="4" key="1">
    <citation type="submission" date="2016-04" db="UniProtKB">
        <authorList>
            <consortium name="WormBaseParasite"/>
        </authorList>
    </citation>
    <scope>IDENTIFICATION</scope>
</reference>
<dbReference type="PROSITE" id="PS50181">
    <property type="entry name" value="FBOX"/>
    <property type="match status" value="1"/>
</dbReference>
<dbReference type="PANTHER" id="PTHR46432:SF1">
    <property type="entry name" value="F-BOX ONLY PROTEIN 42"/>
    <property type="match status" value="1"/>
</dbReference>
<dbReference type="PANTHER" id="PTHR46432">
    <property type="entry name" value="F-BOX ONLY PROTEIN 42"/>
    <property type="match status" value="1"/>
</dbReference>
<accession>A0A0N4TT64</accession>
<dbReference type="InterPro" id="IPR011043">
    <property type="entry name" value="Gal_Oxase/kelch_b-propeller"/>
</dbReference>
<feature type="domain" description="F-box" evidence="1">
    <location>
        <begin position="42"/>
        <end position="90"/>
    </location>
</feature>
<dbReference type="Gene3D" id="2.120.10.80">
    <property type="entry name" value="Kelch-type beta propeller"/>
    <property type="match status" value="2"/>
</dbReference>
<evidence type="ECO:0000313" key="3">
    <source>
        <dbReference type="Proteomes" id="UP000278627"/>
    </source>
</evidence>
<dbReference type="Proteomes" id="UP000278627">
    <property type="component" value="Unassembled WGS sequence"/>
</dbReference>
<evidence type="ECO:0000259" key="1">
    <source>
        <dbReference type="PROSITE" id="PS50181"/>
    </source>
</evidence>
<reference evidence="2 3" key="2">
    <citation type="submission" date="2018-11" db="EMBL/GenBank/DDBJ databases">
        <authorList>
            <consortium name="Pathogen Informatics"/>
        </authorList>
    </citation>
    <scope>NUCLEOTIDE SEQUENCE [LARGE SCALE GENOMIC DNA]</scope>
</reference>
<name>A0A0N4TT64_BRUPA</name>
<sequence>MPSTHAALAQPGELCMKEQPNSRSFFELHMLAKLLICDSDASMDIDDLPDLVLEIVFSYLNQYGDLENVRLVSRRWHRVASTVISILKKSFLRCNQLIWELCTAKNEGDGAIAKRCSHSGCYHDGTKKVYIFGGCTDNYTAFNDLWSFDLKSHNWCREFIKCAPFPRPKAMSIFVPYKEYLILHGGFAKSSPNPIHQAANFFSEIHMYDTMTNEWIEVETEPPPPVIASHCACVVGDSLIVFGGSQNSRATNTVYVLDITTKIWHIPSFENHKDESCGKSDATSSERFLLKNPQPNPRYGSSCVVIDKSHLLVIGGCGGPNCIYNDAWLLTFDLTLQTAWEWKEINASSNLCFLISPSQLWCHPACPIGRNLACISYARRNDRYGTISLNSCPAPLQVTSRNRIQLPPCSMNDVALQPSSTGDNVDHTLNEKLNFSSCQQSFSSLHAKNNLKYINGASGATLGKNWYHKRRQGNACVYILDTARVLEDCTVTWRQQEIDLKAPDDTMLYSLCAGRGELIMFGGMRSDVQGDNPHPFTHIINNDIYILSPARLV</sequence>
<dbReference type="InterPro" id="IPR036047">
    <property type="entry name" value="F-box-like_dom_sf"/>
</dbReference>
<evidence type="ECO:0000313" key="4">
    <source>
        <dbReference type="WBParaSite" id="BPAG_0001191801-mRNA-1"/>
    </source>
</evidence>
<dbReference type="GO" id="GO:0019005">
    <property type="term" value="C:SCF ubiquitin ligase complex"/>
    <property type="evidence" value="ECO:0007669"/>
    <property type="project" value="TreeGrafter"/>
</dbReference>
<dbReference type="SUPFAM" id="SSF50965">
    <property type="entry name" value="Galactose oxidase, central domain"/>
    <property type="match status" value="1"/>
</dbReference>
<dbReference type="Pfam" id="PF12937">
    <property type="entry name" value="F-box-like"/>
    <property type="match status" value="1"/>
</dbReference>
<proteinExistence type="predicted"/>
<dbReference type="Pfam" id="PF13415">
    <property type="entry name" value="Beta-prop_FBX42"/>
    <property type="match status" value="1"/>
</dbReference>
<dbReference type="InterPro" id="IPR001810">
    <property type="entry name" value="F-box_dom"/>
</dbReference>
<organism evidence="4">
    <name type="scientific">Brugia pahangi</name>
    <name type="common">Filarial nematode worm</name>
    <dbReference type="NCBI Taxonomy" id="6280"/>
    <lineage>
        <taxon>Eukaryota</taxon>
        <taxon>Metazoa</taxon>
        <taxon>Ecdysozoa</taxon>
        <taxon>Nematoda</taxon>
        <taxon>Chromadorea</taxon>
        <taxon>Rhabditida</taxon>
        <taxon>Spirurina</taxon>
        <taxon>Spiruromorpha</taxon>
        <taxon>Filarioidea</taxon>
        <taxon>Onchocercidae</taxon>
        <taxon>Brugia</taxon>
    </lineage>
</organism>
<dbReference type="SUPFAM" id="SSF117281">
    <property type="entry name" value="Kelch motif"/>
    <property type="match status" value="1"/>
</dbReference>
<protein>
    <submittedName>
        <fullName evidence="4">F-box domain-containing protein</fullName>
    </submittedName>
</protein>
<dbReference type="InterPro" id="IPR015915">
    <property type="entry name" value="Kelch-typ_b-propeller"/>
</dbReference>
<dbReference type="Gene3D" id="1.20.1280.50">
    <property type="match status" value="1"/>
</dbReference>
<dbReference type="GO" id="GO:1990756">
    <property type="term" value="F:ubiquitin-like ligase-substrate adaptor activity"/>
    <property type="evidence" value="ECO:0007669"/>
    <property type="project" value="TreeGrafter"/>
</dbReference>
<gene>
    <name evidence="2" type="ORF">BPAG_LOCUS11880</name>
</gene>
<dbReference type="SUPFAM" id="SSF81383">
    <property type="entry name" value="F-box domain"/>
    <property type="match status" value="1"/>
</dbReference>